<dbReference type="STRING" id="94643.A0A2A9MB73"/>
<dbReference type="InterPro" id="IPR036188">
    <property type="entry name" value="FAD/NAD-bd_sf"/>
</dbReference>
<dbReference type="EMBL" id="NWUJ01000010">
    <property type="protein sequence ID" value="PFH32923.1"/>
    <property type="molecule type" value="Genomic_DNA"/>
</dbReference>
<reference evidence="3 4" key="1">
    <citation type="submission" date="2017-09" db="EMBL/GenBank/DDBJ databases">
        <title>Genome sequencing of Besnoitia besnoiti strain Bb-Ger1.</title>
        <authorList>
            <person name="Schares G."/>
            <person name="Venepally P."/>
            <person name="Lorenzi H.A."/>
        </authorList>
    </citation>
    <scope>NUCLEOTIDE SEQUENCE [LARGE SCALE GENOMIC DNA]</scope>
    <source>
        <strain evidence="3 4">Bb-Ger1</strain>
    </source>
</reference>
<organism evidence="3 4">
    <name type="scientific">Besnoitia besnoiti</name>
    <name type="common">Apicomplexan protozoan</name>
    <dbReference type="NCBI Taxonomy" id="94643"/>
    <lineage>
        <taxon>Eukaryota</taxon>
        <taxon>Sar</taxon>
        <taxon>Alveolata</taxon>
        <taxon>Apicomplexa</taxon>
        <taxon>Conoidasida</taxon>
        <taxon>Coccidia</taxon>
        <taxon>Eucoccidiorida</taxon>
        <taxon>Eimeriorina</taxon>
        <taxon>Sarcocystidae</taxon>
        <taxon>Besnoitia</taxon>
    </lineage>
</organism>
<dbReference type="RefSeq" id="XP_029216932.1">
    <property type="nucleotide sequence ID" value="XM_029360265.1"/>
</dbReference>
<feature type="compositionally biased region" description="Acidic residues" evidence="1">
    <location>
        <begin position="755"/>
        <end position="766"/>
    </location>
</feature>
<dbReference type="PANTHER" id="PTHR45968:SF3">
    <property type="entry name" value="OS04G0573100 PROTEIN"/>
    <property type="match status" value="1"/>
</dbReference>
<evidence type="ECO:0000256" key="1">
    <source>
        <dbReference type="SAM" id="MobiDB-lite"/>
    </source>
</evidence>
<dbReference type="Gene3D" id="3.50.50.60">
    <property type="entry name" value="FAD/NAD(P)-binding domain"/>
    <property type="match status" value="2"/>
</dbReference>
<dbReference type="AlphaFoldDB" id="A0A2A9MB73"/>
<dbReference type="InterPro" id="IPR051871">
    <property type="entry name" value="GMC_Oxidoreductase-Related"/>
</dbReference>
<comment type="caution">
    <text evidence="3">The sequence shown here is derived from an EMBL/GenBank/DDBJ whole genome shotgun (WGS) entry which is preliminary data.</text>
</comment>
<gene>
    <name evidence="3" type="ORF">BESB_015360</name>
</gene>
<dbReference type="Pfam" id="PF05199">
    <property type="entry name" value="GMC_oxred_C"/>
    <property type="match status" value="1"/>
</dbReference>
<dbReference type="OrthoDB" id="269227at2759"/>
<evidence type="ECO:0000259" key="2">
    <source>
        <dbReference type="Pfam" id="PF05199"/>
    </source>
</evidence>
<dbReference type="SUPFAM" id="SSF51905">
    <property type="entry name" value="FAD/NAD(P)-binding domain"/>
    <property type="match status" value="1"/>
</dbReference>
<protein>
    <submittedName>
        <fullName evidence="3">GMC oxidoreductase</fullName>
    </submittedName>
</protein>
<dbReference type="GO" id="GO:0016614">
    <property type="term" value="F:oxidoreductase activity, acting on CH-OH group of donors"/>
    <property type="evidence" value="ECO:0007669"/>
    <property type="project" value="InterPro"/>
</dbReference>
<dbReference type="Gene3D" id="3.30.560.10">
    <property type="entry name" value="Glucose Oxidase, domain 3"/>
    <property type="match status" value="1"/>
</dbReference>
<dbReference type="SUPFAM" id="SSF54373">
    <property type="entry name" value="FAD-linked reductases, C-terminal domain"/>
    <property type="match status" value="1"/>
</dbReference>
<dbReference type="Gene3D" id="3.30.410.40">
    <property type="match status" value="1"/>
</dbReference>
<name>A0A2A9MB73_BESBE</name>
<accession>A0A2A9MB73</accession>
<dbReference type="VEuPathDB" id="ToxoDB:BESB_015360"/>
<feature type="domain" description="Glucose-methanol-choline oxidoreductase C-terminal" evidence="2">
    <location>
        <begin position="930"/>
        <end position="999"/>
    </location>
</feature>
<dbReference type="GeneID" id="40306597"/>
<dbReference type="InterPro" id="IPR007867">
    <property type="entry name" value="GMC_OxRtase_C"/>
</dbReference>
<feature type="region of interest" description="Disordered" evidence="1">
    <location>
        <begin position="752"/>
        <end position="790"/>
    </location>
</feature>
<dbReference type="KEGG" id="bbes:BESB_015360"/>
<dbReference type="PANTHER" id="PTHR45968">
    <property type="entry name" value="OSJNBA0019K04.7 PROTEIN"/>
    <property type="match status" value="1"/>
</dbReference>
<feature type="region of interest" description="Disordered" evidence="1">
    <location>
        <begin position="53"/>
        <end position="86"/>
    </location>
</feature>
<evidence type="ECO:0000313" key="3">
    <source>
        <dbReference type="EMBL" id="PFH32923.1"/>
    </source>
</evidence>
<proteinExistence type="predicted"/>
<dbReference type="Proteomes" id="UP000224006">
    <property type="component" value="Chromosome IX"/>
</dbReference>
<sequence>MLLFLPSPAAALPSAWKRPLSISTQCILSALAFASLSLLLNNLLAASAHSIPTSTHTSVRPANGDAAPDAIAPGFPPEENPAATDAGTTLYDTYSKKDASPESSASPGSAASEVSGAALLAFLDEHRHAFATAEGADLPKPSEAEPPRFFERDAELEGAEGPRRPLELFDYIVVGAGAAGCPFARTMANAGSLSQQFTFSGYPGKRVLVIDRGPARSAERTPWAMDLEGAGRGINDESISQPVVTTQGVRTHIGKVMGGGTSVNVAIMVQELDEYFTYLNREHGHSWDIEAVHRASAWVEQKVAWPMLQDNDFSRAVCRSFVEQKFIPHGGFHEDGNYTYPIPTSVQLRHGEFWRSMSLFNSSDAGFRNAADIFLAANYGANFASFTPAENIELITDHIVLKVVFDMSGLRPRARCVNYRRTRAFDLRTLGESSPRRQRRGASARLWRAMHSEFSIAQNLRPPRVFHACVREGGEVVMASGAILSAVNLFKSGVGPAKQIAALGLPLILDVPELGQKFSDRIAVPVGLFLTREQQRKFSAPRISDVIGFRAFGPECSDFAIGARTLKCTQVIVETMYGPHAMDGPILAARALVPPHLRNTTVMSATFRLFSRCAQATKRERRTMPICILLRRAIECASRTAVQFTFISEPKSRGSVRLERNGNVRIDAKYLQDPQDFFDAIRGLQTTLERVNSDAFRGLVDPLGETACPVFLLDTFLQIVTKLLQETSPASLTPELLEEVQRHHDTMVRIFPVTDADEGDDEDEDEKGISANEHRKKTGATPATRGESRLSSLERIADMQRLLENLLERASDENDNERVLSRPAYTVHLPRLARSMADPGCNATCKLVSDEFTNGLYSKTCPLQDVYYRFYGLCPSSAEAKRDRGAEASEREEPDDEDLVIRIPASSRSFQQKETLQASQQWVASYPPILPSPDDPQQMAEYVLTFMSSIWHHAGTAAMGTVVDDFFRVKGLDGLSVVDASVLPQITRGNPTATLLMMGRYAALKKLGALAQSHAAVA</sequence>
<evidence type="ECO:0000313" key="4">
    <source>
        <dbReference type="Proteomes" id="UP000224006"/>
    </source>
</evidence>
<keyword evidence="4" id="KW-1185">Reference proteome</keyword>